<sequence>MSTDSYIHRREQGAPGQPLVFAFHGTGGDENQLVDLARELVPGATIVSPRGDVSEFGSARFFRRTGEGVYDMDDLARATDKMAGFVEAHVAAEKPSRVLAFGYSNGANILASVLFAHPGLFDAVALMHPLIPFQPRIEGSLAGRPILVTAGERDPICPPNLTRRLESWLADAGAAVTMHWHQGGHELRPDEVSAATRHFAAIATEGRGS</sequence>
<dbReference type="Gene3D" id="3.40.50.1820">
    <property type="entry name" value="alpha/beta hydrolase"/>
    <property type="match status" value="1"/>
</dbReference>
<gene>
    <name evidence="2" type="ORF">EJC49_17655</name>
</gene>
<dbReference type="Proteomes" id="UP000278398">
    <property type="component" value="Unassembled WGS sequence"/>
</dbReference>
<reference evidence="2 3" key="1">
    <citation type="submission" date="2018-12" db="EMBL/GenBank/DDBJ databases">
        <title>Mesorhizobium carbonis sp. nov., isolated from coal mine water.</title>
        <authorList>
            <person name="Xin W."/>
            <person name="Xu Z."/>
            <person name="Xiang F."/>
            <person name="Zhang J."/>
            <person name="Xi L."/>
            <person name="Liu J."/>
        </authorList>
    </citation>
    <scope>NUCLEOTIDE SEQUENCE [LARGE SCALE GENOMIC DNA]</scope>
    <source>
        <strain evidence="2 3">B2.3</strain>
    </source>
</reference>
<evidence type="ECO:0000259" key="1">
    <source>
        <dbReference type="Pfam" id="PF01738"/>
    </source>
</evidence>
<dbReference type="AlphaFoldDB" id="A0A429YUH2"/>
<feature type="domain" description="Dienelactone hydrolase" evidence="1">
    <location>
        <begin position="89"/>
        <end position="183"/>
    </location>
</feature>
<name>A0A429YUH2_9HYPH</name>
<dbReference type="InterPro" id="IPR029058">
    <property type="entry name" value="AB_hydrolase_fold"/>
</dbReference>
<dbReference type="OrthoDB" id="9796570at2"/>
<dbReference type="EMBL" id="RWKW01000068">
    <property type="protein sequence ID" value="RST85099.1"/>
    <property type="molecule type" value="Genomic_DNA"/>
</dbReference>
<evidence type="ECO:0000313" key="3">
    <source>
        <dbReference type="Proteomes" id="UP000278398"/>
    </source>
</evidence>
<dbReference type="SUPFAM" id="SSF53474">
    <property type="entry name" value="alpha/beta-Hydrolases"/>
    <property type="match status" value="1"/>
</dbReference>
<dbReference type="InterPro" id="IPR002925">
    <property type="entry name" value="Dienelactn_hydro"/>
</dbReference>
<comment type="caution">
    <text evidence="2">The sequence shown here is derived from an EMBL/GenBank/DDBJ whole genome shotgun (WGS) entry which is preliminary data.</text>
</comment>
<keyword evidence="2" id="KW-0378">Hydrolase</keyword>
<keyword evidence="3" id="KW-1185">Reference proteome</keyword>
<protein>
    <submittedName>
        <fullName evidence="2">Alpha/beta hydrolase</fullName>
    </submittedName>
</protein>
<proteinExistence type="predicted"/>
<dbReference type="RefSeq" id="WP_126701252.1">
    <property type="nucleotide sequence ID" value="NZ_RWKW01000068.1"/>
</dbReference>
<accession>A0A429YUH2</accession>
<dbReference type="GO" id="GO:0016787">
    <property type="term" value="F:hydrolase activity"/>
    <property type="evidence" value="ECO:0007669"/>
    <property type="project" value="UniProtKB-KW"/>
</dbReference>
<evidence type="ECO:0000313" key="2">
    <source>
        <dbReference type="EMBL" id="RST85099.1"/>
    </source>
</evidence>
<organism evidence="2 3">
    <name type="scientific">Aquibium carbonis</name>
    <dbReference type="NCBI Taxonomy" id="2495581"/>
    <lineage>
        <taxon>Bacteria</taxon>
        <taxon>Pseudomonadati</taxon>
        <taxon>Pseudomonadota</taxon>
        <taxon>Alphaproteobacteria</taxon>
        <taxon>Hyphomicrobiales</taxon>
        <taxon>Phyllobacteriaceae</taxon>
        <taxon>Aquibium</taxon>
    </lineage>
</organism>
<dbReference type="Pfam" id="PF01738">
    <property type="entry name" value="DLH"/>
    <property type="match status" value="1"/>
</dbReference>